<dbReference type="PANTHER" id="PTHR47150">
    <property type="entry name" value="OS12G0169200 PROTEIN"/>
    <property type="match status" value="1"/>
</dbReference>
<evidence type="ECO:0000313" key="2">
    <source>
        <dbReference type="EnsemblPlants" id="TuG1812G0600002452.01.T01"/>
    </source>
</evidence>
<dbReference type="EnsemblPlants" id="TuG1812G0600002452.01.T01">
    <property type="protein sequence ID" value="TuG1812G0600002452.01.T01"/>
    <property type="gene ID" value="TuG1812G0600002452.01"/>
</dbReference>
<feature type="region of interest" description="Disordered" evidence="1">
    <location>
        <begin position="1"/>
        <end position="31"/>
    </location>
</feature>
<dbReference type="PANTHER" id="PTHR47150:SF5">
    <property type="entry name" value="OS07G0546750 PROTEIN"/>
    <property type="match status" value="1"/>
</dbReference>
<reference evidence="2" key="3">
    <citation type="submission" date="2022-06" db="UniProtKB">
        <authorList>
            <consortium name="EnsemblPlants"/>
        </authorList>
    </citation>
    <scope>IDENTIFICATION</scope>
</reference>
<accession>A0A8R7US33</accession>
<organism evidence="2 3">
    <name type="scientific">Triticum urartu</name>
    <name type="common">Red wild einkorn</name>
    <name type="synonym">Crithodium urartu</name>
    <dbReference type="NCBI Taxonomy" id="4572"/>
    <lineage>
        <taxon>Eukaryota</taxon>
        <taxon>Viridiplantae</taxon>
        <taxon>Streptophyta</taxon>
        <taxon>Embryophyta</taxon>
        <taxon>Tracheophyta</taxon>
        <taxon>Spermatophyta</taxon>
        <taxon>Magnoliopsida</taxon>
        <taxon>Liliopsida</taxon>
        <taxon>Poales</taxon>
        <taxon>Poaceae</taxon>
        <taxon>BOP clade</taxon>
        <taxon>Pooideae</taxon>
        <taxon>Triticodae</taxon>
        <taxon>Triticeae</taxon>
        <taxon>Triticinae</taxon>
        <taxon>Triticum</taxon>
    </lineage>
</organism>
<proteinExistence type="predicted"/>
<feature type="compositionally biased region" description="Polar residues" evidence="1">
    <location>
        <begin position="92"/>
        <end position="106"/>
    </location>
</feature>
<protein>
    <submittedName>
        <fullName evidence="2">Uncharacterized protein</fullName>
    </submittedName>
</protein>
<reference evidence="2" key="2">
    <citation type="submission" date="2018-03" db="EMBL/GenBank/DDBJ databases">
        <title>The Triticum urartu genome reveals the dynamic nature of wheat genome evolution.</title>
        <authorList>
            <person name="Ling H."/>
            <person name="Ma B."/>
            <person name="Shi X."/>
            <person name="Liu H."/>
            <person name="Dong L."/>
            <person name="Sun H."/>
            <person name="Cao Y."/>
            <person name="Gao Q."/>
            <person name="Zheng S."/>
            <person name="Li Y."/>
            <person name="Yu Y."/>
            <person name="Du H."/>
            <person name="Qi M."/>
            <person name="Li Y."/>
            <person name="Yu H."/>
            <person name="Cui Y."/>
            <person name="Wang N."/>
            <person name="Chen C."/>
            <person name="Wu H."/>
            <person name="Zhao Y."/>
            <person name="Zhang J."/>
            <person name="Li Y."/>
            <person name="Zhou W."/>
            <person name="Zhang B."/>
            <person name="Hu W."/>
            <person name="Eijk M."/>
            <person name="Tang J."/>
            <person name="Witsenboer H."/>
            <person name="Zhao S."/>
            <person name="Li Z."/>
            <person name="Zhang A."/>
            <person name="Wang D."/>
            <person name="Liang C."/>
        </authorList>
    </citation>
    <scope>NUCLEOTIDE SEQUENCE [LARGE SCALE GENOMIC DNA]</scope>
    <source>
        <strain evidence="2">cv. G1812</strain>
    </source>
</reference>
<evidence type="ECO:0000256" key="1">
    <source>
        <dbReference type="SAM" id="MobiDB-lite"/>
    </source>
</evidence>
<feature type="compositionally biased region" description="Basic and acidic residues" evidence="1">
    <location>
        <begin position="1"/>
        <end position="11"/>
    </location>
</feature>
<feature type="region of interest" description="Disordered" evidence="1">
    <location>
        <begin position="92"/>
        <end position="114"/>
    </location>
</feature>
<dbReference type="Gramene" id="TuG1812G0600002452.01.T01">
    <property type="protein sequence ID" value="TuG1812G0600002452.01.T01"/>
    <property type="gene ID" value="TuG1812G0600002452.01"/>
</dbReference>
<name>A0A8R7US33_TRIUA</name>
<dbReference type="Proteomes" id="UP000015106">
    <property type="component" value="Chromosome 6"/>
</dbReference>
<dbReference type="AlphaFoldDB" id="A0A8R7US33"/>
<reference evidence="3" key="1">
    <citation type="journal article" date="2013" name="Nature">
        <title>Draft genome of the wheat A-genome progenitor Triticum urartu.</title>
        <authorList>
            <person name="Ling H.Q."/>
            <person name="Zhao S."/>
            <person name="Liu D."/>
            <person name="Wang J."/>
            <person name="Sun H."/>
            <person name="Zhang C."/>
            <person name="Fan H."/>
            <person name="Li D."/>
            <person name="Dong L."/>
            <person name="Tao Y."/>
            <person name="Gao C."/>
            <person name="Wu H."/>
            <person name="Li Y."/>
            <person name="Cui Y."/>
            <person name="Guo X."/>
            <person name="Zheng S."/>
            <person name="Wang B."/>
            <person name="Yu K."/>
            <person name="Liang Q."/>
            <person name="Yang W."/>
            <person name="Lou X."/>
            <person name="Chen J."/>
            <person name="Feng M."/>
            <person name="Jian J."/>
            <person name="Zhang X."/>
            <person name="Luo G."/>
            <person name="Jiang Y."/>
            <person name="Liu J."/>
            <person name="Wang Z."/>
            <person name="Sha Y."/>
            <person name="Zhang B."/>
            <person name="Wu H."/>
            <person name="Tang D."/>
            <person name="Shen Q."/>
            <person name="Xue P."/>
            <person name="Zou S."/>
            <person name="Wang X."/>
            <person name="Liu X."/>
            <person name="Wang F."/>
            <person name="Yang Y."/>
            <person name="An X."/>
            <person name="Dong Z."/>
            <person name="Zhang K."/>
            <person name="Zhang X."/>
            <person name="Luo M.C."/>
            <person name="Dvorak J."/>
            <person name="Tong Y."/>
            <person name="Wang J."/>
            <person name="Yang H."/>
            <person name="Li Z."/>
            <person name="Wang D."/>
            <person name="Zhang A."/>
            <person name="Wang J."/>
        </authorList>
    </citation>
    <scope>NUCLEOTIDE SEQUENCE</scope>
    <source>
        <strain evidence="3">cv. G1812</strain>
    </source>
</reference>
<sequence>MAKFGARKEAALVRSSATSPSQQHIPGAPASSCANRWPQQLFYPGAPTSLSASPSTPPYMRPMYTPAPDDLLSFGQFPPMHNYNFQPSQVQHPVQGHQNMDTNQPADGSDDKAEASIIDPSSLYTLDHSLVQMDMLDSFAKEIAIVVKESLDAQGRSSRSGPRIYVNRPREEAAEQLVRDYFCDNPIYKKKVFRRRFRMRRPL</sequence>
<feature type="compositionally biased region" description="Polar residues" evidence="1">
    <location>
        <begin position="15"/>
        <end position="24"/>
    </location>
</feature>
<evidence type="ECO:0000313" key="3">
    <source>
        <dbReference type="Proteomes" id="UP000015106"/>
    </source>
</evidence>
<keyword evidence="3" id="KW-1185">Reference proteome</keyword>